<feature type="chain" id="PRO_5017532855" description="Copper-binding protein" evidence="1">
    <location>
        <begin position="22"/>
        <end position="190"/>
    </location>
</feature>
<protein>
    <recommendedName>
        <fullName evidence="4">Copper-binding protein</fullName>
    </recommendedName>
</protein>
<reference evidence="2 3" key="1">
    <citation type="journal article" date="2018" name="Nat. Biotechnol.">
        <title>A standardized bacterial taxonomy based on genome phylogeny substantially revises the tree of life.</title>
        <authorList>
            <person name="Parks D.H."/>
            <person name="Chuvochina M."/>
            <person name="Waite D.W."/>
            <person name="Rinke C."/>
            <person name="Skarshewski A."/>
            <person name="Chaumeil P.A."/>
            <person name="Hugenholtz P."/>
        </authorList>
    </citation>
    <scope>NUCLEOTIDE SEQUENCE [LARGE SCALE GENOMIC DNA]</scope>
    <source>
        <strain evidence="2">UBA9158</strain>
    </source>
</reference>
<sequence>MTTIRLLLSAALLAVTTLATAADDALPSVSASRMVEASASVAAINHETREVTLSTEEGESVSFTAGDNVRNLDQVAVGDVVTMTVLEEISLSLVHPDQPMAAAEGGMEAVASAAEGDKPGVVMADVEVVTATVEAIDLEAGTFSLKGPEGNVMEFDARNPENLKKASVGDLVVFELDRAVSLVVEAPATM</sequence>
<evidence type="ECO:0000256" key="1">
    <source>
        <dbReference type="SAM" id="SignalP"/>
    </source>
</evidence>
<dbReference type="AlphaFoldDB" id="A0A3C1KNM8"/>
<name>A0A3C1KNM8_9GAMM</name>
<dbReference type="EMBL" id="DMND01000137">
    <property type="protein sequence ID" value="HAN28088.1"/>
    <property type="molecule type" value="Genomic_DNA"/>
</dbReference>
<gene>
    <name evidence="2" type="ORF">DCP75_10295</name>
</gene>
<accession>A0A3C1KNM8</accession>
<evidence type="ECO:0000313" key="2">
    <source>
        <dbReference type="EMBL" id="HAN28088.1"/>
    </source>
</evidence>
<keyword evidence="1" id="KW-0732">Signal</keyword>
<dbReference type="STRING" id="1121937.GCA_000423125_00776"/>
<organism evidence="2 3">
    <name type="scientific">Haliea salexigens</name>
    <dbReference type="NCBI Taxonomy" id="287487"/>
    <lineage>
        <taxon>Bacteria</taxon>
        <taxon>Pseudomonadati</taxon>
        <taxon>Pseudomonadota</taxon>
        <taxon>Gammaproteobacteria</taxon>
        <taxon>Cellvibrionales</taxon>
        <taxon>Halieaceae</taxon>
        <taxon>Haliea</taxon>
    </lineage>
</organism>
<feature type="signal peptide" evidence="1">
    <location>
        <begin position="1"/>
        <end position="21"/>
    </location>
</feature>
<proteinExistence type="predicted"/>
<dbReference type="Proteomes" id="UP000259273">
    <property type="component" value="Unassembled WGS sequence"/>
</dbReference>
<evidence type="ECO:0008006" key="4">
    <source>
        <dbReference type="Google" id="ProtNLM"/>
    </source>
</evidence>
<evidence type="ECO:0000313" key="3">
    <source>
        <dbReference type="Proteomes" id="UP000259273"/>
    </source>
</evidence>
<comment type="caution">
    <text evidence="2">The sequence shown here is derived from an EMBL/GenBank/DDBJ whole genome shotgun (WGS) entry which is preliminary data.</text>
</comment>